<dbReference type="InterPro" id="IPR011006">
    <property type="entry name" value="CheY-like_superfamily"/>
</dbReference>
<keyword evidence="4" id="KW-0805">Transcription regulation</keyword>
<feature type="domain" description="OmpR/PhoB-type" evidence="11">
    <location>
        <begin position="143"/>
        <end position="243"/>
    </location>
</feature>
<feature type="DNA-binding region" description="OmpR/PhoB-type" evidence="9">
    <location>
        <begin position="143"/>
        <end position="243"/>
    </location>
</feature>
<dbReference type="GO" id="GO:0032993">
    <property type="term" value="C:protein-DNA complex"/>
    <property type="evidence" value="ECO:0007669"/>
    <property type="project" value="TreeGrafter"/>
</dbReference>
<dbReference type="InterPro" id="IPR036388">
    <property type="entry name" value="WH-like_DNA-bd_sf"/>
</dbReference>
<accession>C6LI81</accession>
<dbReference type="GO" id="GO:0000976">
    <property type="term" value="F:transcription cis-regulatory region binding"/>
    <property type="evidence" value="ECO:0007669"/>
    <property type="project" value="TreeGrafter"/>
</dbReference>
<organism evidence="12 13">
    <name type="scientific">Marvinbryantia formatexigens DSM 14469</name>
    <dbReference type="NCBI Taxonomy" id="478749"/>
    <lineage>
        <taxon>Bacteria</taxon>
        <taxon>Bacillati</taxon>
        <taxon>Bacillota</taxon>
        <taxon>Clostridia</taxon>
        <taxon>Lachnospirales</taxon>
        <taxon>Lachnospiraceae</taxon>
        <taxon>Marvinbryantia</taxon>
    </lineage>
</organism>
<dbReference type="PROSITE" id="PS51755">
    <property type="entry name" value="OMPR_PHOB"/>
    <property type="match status" value="1"/>
</dbReference>
<evidence type="ECO:0000313" key="12">
    <source>
        <dbReference type="EMBL" id="EET59736.1"/>
    </source>
</evidence>
<keyword evidence="3" id="KW-0902">Two-component regulatory system</keyword>
<dbReference type="InterPro" id="IPR039420">
    <property type="entry name" value="WalR-like"/>
</dbReference>
<dbReference type="EMBL" id="ACCL02000016">
    <property type="protein sequence ID" value="EET59736.1"/>
    <property type="molecule type" value="Genomic_DNA"/>
</dbReference>
<dbReference type="SMART" id="SM00862">
    <property type="entry name" value="Trans_reg_C"/>
    <property type="match status" value="1"/>
</dbReference>
<dbReference type="Gene3D" id="3.40.50.2300">
    <property type="match status" value="1"/>
</dbReference>
<dbReference type="STRING" id="168384.SAMN05660368_02639"/>
<dbReference type="FunFam" id="3.40.50.2300:FF:000001">
    <property type="entry name" value="DNA-binding response regulator PhoB"/>
    <property type="match status" value="1"/>
</dbReference>
<evidence type="ECO:0000313" key="13">
    <source>
        <dbReference type="Proteomes" id="UP000005561"/>
    </source>
</evidence>
<dbReference type="SMART" id="SM00448">
    <property type="entry name" value="REC"/>
    <property type="match status" value="1"/>
</dbReference>
<keyword evidence="13" id="KW-1185">Reference proteome</keyword>
<dbReference type="SUPFAM" id="SSF46894">
    <property type="entry name" value="C-terminal effector domain of the bipartite response regulators"/>
    <property type="match status" value="1"/>
</dbReference>
<dbReference type="InterPro" id="IPR001789">
    <property type="entry name" value="Sig_transdc_resp-reg_receiver"/>
</dbReference>
<evidence type="ECO:0000256" key="3">
    <source>
        <dbReference type="ARBA" id="ARBA00023012"/>
    </source>
</evidence>
<protein>
    <recommendedName>
        <fullName evidence="1">Stage 0 sporulation protein A homolog</fullName>
    </recommendedName>
</protein>
<evidence type="ECO:0000256" key="4">
    <source>
        <dbReference type="ARBA" id="ARBA00023015"/>
    </source>
</evidence>
<evidence type="ECO:0000256" key="1">
    <source>
        <dbReference type="ARBA" id="ARBA00018672"/>
    </source>
</evidence>
<evidence type="ECO:0000256" key="7">
    <source>
        <dbReference type="ARBA" id="ARBA00024867"/>
    </source>
</evidence>
<dbReference type="AlphaFoldDB" id="C6LI81"/>
<evidence type="ECO:0000256" key="9">
    <source>
        <dbReference type="PROSITE-ProRule" id="PRU01091"/>
    </source>
</evidence>
<dbReference type="Proteomes" id="UP000005561">
    <property type="component" value="Unassembled WGS sequence"/>
</dbReference>
<dbReference type="PROSITE" id="PS50110">
    <property type="entry name" value="RESPONSE_REGULATORY"/>
    <property type="match status" value="1"/>
</dbReference>
<evidence type="ECO:0000256" key="5">
    <source>
        <dbReference type="ARBA" id="ARBA00023125"/>
    </source>
</evidence>
<sequence>MRGILCPLAHYIFQFRSIYMNILIIEDELHLQEALAASLKKEGYQTDCASDGISGLELALSDRYDVILLDLMLPGLGGYQVLKQLRREKTESAVIILSAKSELEDKIAGLDFGADDYLTKPFQMKELFARIRAVTRRHGEVVRDELVFQDLYLNIRTFTLSSSATSHTLTLGSKEFQLMEYLMRNPKQVISRSRITEKIWGYDSEVEYNNVDVYISFLRKKLKHTGAHVEIRAVRGIGYTLQEAGADL</sequence>
<dbReference type="SUPFAM" id="SSF52172">
    <property type="entry name" value="CheY-like"/>
    <property type="match status" value="1"/>
</dbReference>
<keyword evidence="2 8" id="KW-0597">Phosphoprotein</keyword>
<dbReference type="InterPro" id="IPR001867">
    <property type="entry name" value="OmpR/PhoB-type_DNA-bd"/>
</dbReference>
<evidence type="ECO:0000256" key="2">
    <source>
        <dbReference type="ARBA" id="ARBA00022553"/>
    </source>
</evidence>
<keyword evidence="6" id="KW-0804">Transcription</keyword>
<dbReference type="GO" id="GO:0006355">
    <property type="term" value="P:regulation of DNA-templated transcription"/>
    <property type="evidence" value="ECO:0007669"/>
    <property type="project" value="InterPro"/>
</dbReference>
<dbReference type="Pfam" id="PF00072">
    <property type="entry name" value="Response_reg"/>
    <property type="match status" value="1"/>
</dbReference>
<evidence type="ECO:0000256" key="8">
    <source>
        <dbReference type="PROSITE-ProRule" id="PRU00169"/>
    </source>
</evidence>
<dbReference type="Gene3D" id="1.10.10.10">
    <property type="entry name" value="Winged helix-like DNA-binding domain superfamily/Winged helix DNA-binding domain"/>
    <property type="match status" value="1"/>
</dbReference>
<proteinExistence type="predicted"/>
<dbReference type="Gene3D" id="6.10.250.690">
    <property type="match status" value="1"/>
</dbReference>
<keyword evidence="5 9" id="KW-0238">DNA-binding</keyword>
<dbReference type="PANTHER" id="PTHR48111:SF22">
    <property type="entry name" value="REGULATOR OF RPOS"/>
    <property type="match status" value="1"/>
</dbReference>
<name>C6LI81_9FIRM</name>
<feature type="modified residue" description="4-aspartylphosphate" evidence="8">
    <location>
        <position position="70"/>
    </location>
</feature>
<dbReference type="GO" id="GO:0000156">
    <property type="term" value="F:phosphorelay response regulator activity"/>
    <property type="evidence" value="ECO:0007669"/>
    <property type="project" value="TreeGrafter"/>
</dbReference>
<comment type="caution">
    <text evidence="12">The sequence shown here is derived from an EMBL/GenBank/DDBJ whole genome shotgun (WGS) entry which is preliminary data.</text>
</comment>
<comment type="function">
    <text evidence="7">May play the central regulatory role in sporulation. It may be an element of the effector pathway responsible for the activation of sporulation genes in response to nutritional stress. Spo0A may act in concert with spo0H (a sigma factor) to control the expression of some genes that are critical to the sporulation process.</text>
</comment>
<dbReference type="CDD" id="cd00383">
    <property type="entry name" value="trans_reg_C"/>
    <property type="match status" value="1"/>
</dbReference>
<dbReference type="GO" id="GO:0005829">
    <property type="term" value="C:cytosol"/>
    <property type="evidence" value="ECO:0007669"/>
    <property type="project" value="TreeGrafter"/>
</dbReference>
<evidence type="ECO:0000259" key="11">
    <source>
        <dbReference type="PROSITE" id="PS51755"/>
    </source>
</evidence>
<feature type="domain" description="Response regulatory" evidence="10">
    <location>
        <begin position="21"/>
        <end position="135"/>
    </location>
</feature>
<dbReference type="Pfam" id="PF00486">
    <property type="entry name" value="Trans_reg_C"/>
    <property type="match status" value="1"/>
</dbReference>
<dbReference type="PANTHER" id="PTHR48111">
    <property type="entry name" value="REGULATOR OF RPOS"/>
    <property type="match status" value="1"/>
</dbReference>
<evidence type="ECO:0000259" key="10">
    <source>
        <dbReference type="PROSITE" id="PS50110"/>
    </source>
</evidence>
<gene>
    <name evidence="12" type="ORF">BRYFOR_08352</name>
</gene>
<dbReference type="InterPro" id="IPR016032">
    <property type="entry name" value="Sig_transdc_resp-reg_C-effctor"/>
</dbReference>
<reference evidence="12" key="1">
    <citation type="submission" date="2009-07" db="EMBL/GenBank/DDBJ databases">
        <authorList>
            <person name="Weinstock G."/>
            <person name="Sodergren E."/>
            <person name="Clifton S."/>
            <person name="Fulton L."/>
            <person name="Fulton B."/>
            <person name="Courtney L."/>
            <person name="Fronick C."/>
            <person name="Harrison M."/>
            <person name="Strong C."/>
            <person name="Farmer C."/>
            <person name="Delahaunty K."/>
            <person name="Markovic C."/>
            <person name="Hall O."/>
            <person name="Minx P."/>
            <person name="Tomlinson C."/>
            <person name="Mitreva M."/>
            <person name="Nelson J."/>
            <person name="Hou S."/>
            <person name="Wollam A."/>
            <person name="Pepin K.H."/>
            <person name="Johnson M."/>
            <person name="Bhonagiri V."/>
            <person name="Nash W.E."/>
            <person name="Warren W."/>
            <person name="Chinwalla A."/>
            <person name="Mardis E.R."/>
            <person name="Wilson R.K."/>
        </authorList>
    </citation>
    <scope>NUCLEOTIDE SEQUENCE [LARGE SCALE GENOMIC DNA]</scope>
    <source>
        <strain evidence="12">DSM 14469</strain>
    </source>
</reference>
<dbReference type="eggNOG" id="COG0745">
    <property type="taxonomic scope" value="Bacteria"/>
</dbReference>
<evidence type="ECO:0000256" key="6">
    <source>
        <dbReference type="ARBA" id="ARBA00023163"/>
    </source>
</evidence>